<comment type="function">
    <text evidence="1">Efflux system for nickel and cobalt.</text>
</comment>
<dbReference type="GO" id="GO:0046583">
    <property type="term" value="F:monoatomic cation efflux transmembrane transporter activity"/>
    <property type="evidence" value="ECO:0007669"/>
    <property type="project" value="TreeGrafter"/>
</dbReference>
<evidence type="ECO:0000256" key="7">
    <source>
        <dbReference type="ARBA" id="ARBA00022692"/>
    </source>
</evidence>
<dbReference type="EMBL" id="FNAV01000017">
    <property type="protein sequence ID" value="SDF32970.1"/>
    <property type="molecule type" value="Genomic_DNA"/>
</dbReference>
<keyword evidence="11 13" id="KW-0472">Membrane</keyword>
<keyword evidence="7 13" id="KW-0812">Transmembrane</keyword>
<comment type="similarity">
    <text evidence="13">Belongs to the NiCoT transporter (TC 2.A.52) family.</text>
</comment>
<dbReference type="GO" id="GO:0032025">
    <property type="term" value="P:response to cobalt ion"/>
    <property type="evidence" value="ECO:0007669"/>
    <property type="project" value="TreeGrafter"/>
</dbReference>
<reference evidence="15" key="1">
    <citation type="submission" date="2016-10" db="EMBL/GenBank/DDBJ databases">
        <authorList>
            <person name="Varghese N."/>
            <person name="Submissions S."/>
        </authorList>
    </citation>
    <scope>NUCLEOTIDE SEQUENCE [LARGE SCALE GENOMIC DNA]</scope>
    <source>
        <strain evidence="15">DSM 10146</strain>
    </source>
</reference>
<dbReference type="Proteomes" id="UP000198994">
    <property type="component" value="Unassembled WGS sequence"/>
</dbReference>
<dbReference type="AlphaFoldDB" id="A0A1G7K7D8"/>
<dbReference type="GO" id="GO:0010045">
    <property type="term" value="P:response to nickel cation"/>
    <property type="evidence" value="ECO:0007669"/>
    <property type="project" value="TreeGrafter"/>
</dbReference>
<feature type="transmembrane region" description="Helical" evidence="13">
    <location>
        <begin position="55"/>
        <end position="74"/>
    </location>
</feature>
<evidence type="ECO:0000256" key="3">
    <source>
        <dbReference type="ARBA" id="ARBA00022426"/>
    </source>
</evidence>
<dbReference type="InterPro" id="IPR011541">
    <property type="entry name" value="Ni/Co_transpt_high_affinity"/>
</dbReference>
<keyword evidence="8 13" id="KW-1133">Transmembrane helix</keyword>
<dbReference type="STRING" id="282683.SAMN04488105_11779"/>
<dbReference type="PANTHER" id="PTHR40659">
    <property type="entry name" value="NICKEL/COBALT EFFLUX SYSTEM RCNA"/>
    <property type="match status" value="1"/>
</dbReference>
<comment type="subcellular location">
    <subcellularLocation>
        <location evidence="2 13">Cell membrane</location>
        <topology evidence="2 13">Multi-pass membrane protein</topology>
    </subcellularLocation>
</comment>
<dbReference type="PANTHER" id="PTHR40659:SF1">
    <property type="entry name" value="NICKEL_COBALT EFFLUX SYSTEM RCNA"/>
    <property type="match status" value="1"/>
</dbReference>
<feature type="transmembrane region" description="Helical" evidence="13">
    <location>
        <begin position="283"/>
        <end position="301"/>
    </location>
</feature>
<dbReference type="GO" id="GO:0005886">
    <property type="term" value="C:plasma membrane"/>
    <property type="evidence" value="ECO:0007669"/>
    <property type="project" value="UniProtKB-SubCell"/>
</dbReference>
<evidence type="ECO:0000256" key="4">
    <source>
        <dbReference type="ARBA" id="ARBA00022448"/>
    </source>
</evidence>
<dbReference type="OrthoDB" id="9812956at2"/>
<evidence type="ECO:0000256" key="11">
    <source>
        <dbReference type="ARBA" id="ARBA00023136"/>
    </source>
</evidence>
<keyword evidence="5" id="KW-1003">Cell membrane</keyword>
<dbReference type="GO" id="GO:0006824">
    <property type="term" value="P:cobalt ion transport"/>
    <property type="evidence" value="ECO:0007669"/>
    <property type="project" value="UniProtKB-KW"/>
</dbReference>
<dbReference type="Pfam" id="PF03824">
    <property type="entry name" value="NicO"/>
    <property type="match status" value="1"/>
</dbReference>
<evidence type="ECO:0000313" key="14">
    <source>
        <dbReference type="EMBL" id="SDF32970.1"/>
    </source>
</evidence>
<dbReference type="GO" id="GO:0015099">
    <property type="term" value="F:nickel cation transmembrane transporter activity"/>
    <property type="evidence" value="ECO:0007669"/>
    <property type="project" value="UniProtKB-UniRule"/>
</dbReference>
<sequence length="304" mass="31502">MRTVLLTGAALVAVLAIWLWGFGGADVLARAAVEGQREAQVAMAGALRGLRSGEPGALLGLLALCFAYGFFHAAGPGHGKLLIGGYGVGRRVPLLRLSGLALVSSLAQSAAAVLLVYGGVFALGWGREQLTDAADRWFEPASYAAIGAIGVWLLLRGLRKLWPGQGAEHHDHHDHHHHDHDGTCATCGHAHGPTPEQVERVEGLRDALLLIGAIAIRPCTGAVFLLILTWRMGLDTAGISGAFAMGLGTASVTLAVALASVTFREGTLARFATGPQALRVTGGIEATAGAVIAILATQFVLRAL</sequence>
<gene>
    <name evidence="14" type="ORF">SAMN04488105_11779</name>
</gene>
<evidence type="ECO:0000256" key="10">
    <source>
        <dbReference type="ARBA" id="ARBA00023112"/>
    </source>
</evidence>
<protein>
    <recommendedName>
        <fullName evidence="13">Nickel/cobalt efflux system</fullName>
    </recommendedName>
</protein>
<evidence type="ECO:0000256" key="12">
    <source>
        <dbReference type="ARBA" id="ARBA00023285"/>
    </source>
</evidence>
<dbReference type="InterPro" id="IPR051224">
    <property type="entry name" value="NiCoT_RcnA"/>
</dbReference>
<evidence type="ECO:0000256" key="2">
    <source>
        <dbReference type="ARBA" id="ARBA00004651"/>
    </source>
</evidence>
<name>A0A1G7K7D8_9RHOB</name>
<evidence type="ECO:0000256" key="6">
    <source>
        <dbReference type="ARBA" id="ARBA00022596"/>
    </source>
</evidence>
<evidence type="ECO:0000256" key="9">
    <source>
        <dbReference type="ARBA" id="ARBA00023065"/>
    </source>
</evidence>
<evidence type="ECO:0000256" key="1">
    <source>
        <dbReference type="ARBA" id="ARBA00002510"/>
    </source>
</evidence>
<evidence type="ECO:0000256" key="5">
    <source>
        <dbReference type="ARBA" id="ARBA00022475"/>
    </source>
</evidence>
<feature type="transmembrane region" description="Helical" evidence="13">
    <location>
        <begin position="94"/>
        <end position="117"/>
    </location>
</feature>
<keyword evidence="15" id="KW-1185">Reference proteome</keyword>
<keyword evidence="4 13" id="KW-0813">Transport</keyword>
<organism evidence="14 15">
    <name type="scientific">Salipiger thiooxidans</name>
    <dbReference type="NCBI Taxonomy" id="282683"/>
    <lineage>
        <taxon>Bacteria</taxon>
        <taxon>Pseudomonadati</taxon>
        <taxon>Pseudomonadota</taxon>
        <taxon>Alphaproteobacteria</taxon>
        <taxon>Rhodobacterales</taxon>
        <taxon>Roseobacteraceae</taxon>
        <taxon>Salipiger</taxon>
    </lineage>
</organism>
<proteinExistence type="inferred from homology"/>
<evidence type="ECO:0000256" key="13">
    <source>
        <dbReference type="RuleBase" id="RU362101"/>
    </source>
</evidence>
<keyword evidence="6" id="KW-0533">Nickel</keyword>
<feature type="transmembrane region" description="Helical" evidence="13">
    <location>
        <begin position="137"/>
        <end position="155"/>
    </location>
</feature>
<feature type="transmembrane region" description="Helical" evidence="13">
    <location>
        <begin position="207"/>
        <end position="230"/>
    </location>
</feature>
<dbReference type="RefSeq" id="WP_089962941.1">
    <property type="nucleotide sequence ID" value="NZ_FNAV01000017.1"/>
</dbReference>
<keyword evidence="9" id="KW-0406">Ion transport</keyword>
<keyword evidence="3" id="KW-0171">Cobalt transport</keyword>
<accession>A0A1G7K7D8</accession>
<keyword evidence="10" id="KW-0921">Nickel transport</keyword>
<evidence type="ECO:0000313" key="15">
    <source>
        <dbReference type="Proteomes" id="UP000198994"/>
    </source>
</evidence>
<evidence type="ECO:0000256" key="8">
    <source>
        <dbReference type="ARBA" id="ARBA00022989"/>
    </source>
</evidence>
<keyword evidence="12" id="KW-0170">Cobalt</keyword>
<feature type="transmembrane region" description="Helical" evidence="13">
    <location>
        <begin position="242"/>
        <end position="263"/>
    </location>
</feature>